<dbReference type="EnsemblPlants" id="KEH30477">
    <property type="protein sequence ID" value="KEH30477"/>
    <property type="gene ID" value="MTR_4g072415"/>
</dbReference>
<reference evidence="3" key="4">
    <citation type="journal article" date="2018" name="Nat. Plants">
        <title>Whole-genome landscape of Medicago truncatula symbiotic genes.</title>
        <authorList>
            <person name="Pecrix Y."/>
            <person name="Gamas P."/>
            <person name="Carrere S."/>
        </authorList>
    </citation>
    <scope>NUCLEOTIDE SEQUENCE</scope>
    <source>
        <tissue evidence="3">Leaves</tissue>
    </source>
</reference>
<dbReference type="Proteomes" id="UP000265566">
    <property type="component" value="Chromosome 4"/>
</dbReference>
<accession>A0A072ULB3</accession>
<evidence type="ECO:0000313" key="4">
    <source>
        <dbReference type="EnsemblPlants" id="KEH30477"/>
    </source>
</evidence>
<proteinExistence type="predicted"/>
<reference evidence="2 5" key="2">
    <citation type="journal article" date="2014" name="BMC Genomics">
        <title>An improved genome release (version Mt4.0) for the model legume Medicago truncatula.</title>
        <authorList>
            <person name="Tang H."/>
            <person name="Krishnakumar V."/>
            <person name="Bidwell S."/>
            <person name="Rosen B."/>
            <person name="Chan A."/>
            <person name="Zhou S."/>
            <person name="Gentzbittel L."/>
            <person name="Childs K.L."/>
            <person name="Yandell M."/>
            <person name="Gundlach H."/>
            <person name="Mayer K.F."/>
            <person name="Schwartz D.C."/>
            <person name="Town C.D."/>
        </authorList>
    </citation>
    <scope>GENOME REANNOTATION</scope>
    <source>
        <strain evidence="2">A17</strain>
        <strain evidence="4 5">cv. Jemalong A17</strain>
    </source>
</reference>
<dbReference type="Gramene" id="rna23874">
    <property type="protein sequence ID" value="RHN61410.1"/>
    <property type="gene ID" value="gene23874"/>
</dbReference>
<dbReference type="EMBL" id="PSQE01000004">
    <property type="protein sequence ID" value="RHN61410.1"/>
    <property type="molecule type" value="Genomic_DNA"/>
</dbReference>
<sequence>MVQHVDTAPTSTIGGLNNQEQSAPVNNDVVVPVNNVVYVVAVNNDVSANSFSFALHNVMDEIPQGRLPQAVSPVLELSEVAHDDVHSHRVEQTQHDSRTA</sequence>
<reference evidence="4" key="3">
    <citation type="submission" date="2015-04" db="UniProtKB">
        <authorList>
            <consortium name="EnsemblPlants"/>
        </authorList>
    </citation>
    <scope>IDENTIFICATION</scope>
    <source>
        <strain evidence="4">cv. Jemalong A17</strain>
    </source>
</reference>
<evidence type="ECO:0000313" key="3">
    <source>
        <dbReference type="EMBL" id="RHN61410.1"/>
    </source>
</evidence>
<name>A0A072ULB3_MEDTR</name>
<evidence type="ECO:0000256" key="1">
    <source>
        <dbReference type="SAM" id="MobiDB-lite"/>
    </source>
</evidence>
<dbReference type="Proteomes" id="UP000002051">
    <property type="component" value="Chromosome 4"/>
</dbReference>
<organism evidence="2 5">
    <name type="scientific">Medicago truncatula</name>
    <name type="common">Barrel medic</name>
    <name type="synonym">Medicago tribuloides</name>
    <dbReference type="NCBI Taxonomy" id="3880"/>
    <lineage>
        <taxon>Eukaryota</taxon>
        <taxon>Viridiplantae</taxon>
        <taxon>Streptophyta</taxon>
        <taxon>Embryophyta</taxon>
        <taxon>Tracheophyta</taxon>
        <taxon>Spermatophyta</taxon>
        <taxon>Magnoliopsida</taxon>
        <taxon>eudicotyledons</taxon>
        <taxon>Gunneridae</taxon>
        <taxon>Pentapetalae</taxon>
        <taxon>rosids</taxon>
        <taxon>fabids</taxon>
        <taxon>Fabales</taxon>
        <taxon>Fabaceae</taxon>
        <taxon>Papilionoideae</taxon>
        <taxon>50 kb inversion clade</taxon>
        <taxon>NPAAA clade</taxon>
        <taxon>Hologalegina</taxon>
        <taxon>IRL clade</taxon>
        <taxon>Trifolieae</taxon>
        <taxon>Medicago</taxon>
    </lineage>
</organism>
<gene>
    <name evidence="2" type="ordered locus">MTR_4g072415</name>
    <name evidence="3" type="ORF">MtrunA17_Chr4g0036361</name>
</gene>
<evidence type="ECO:0000313" key="2">
    <source>
        <dbReference type="EMBL" id="KEH30477.1"/>
    </source>
</evidence>
<dbReference type="HOGENOM" id="CLU_2310232_0_0_1"/>
<dbReference type="AlphaFoldDB" id="A0A072ULB3"/>
<dbReference type="EMBL" id="CM001220">
    <property type="protein sequence ID" value="KEH30477.1"/>
    <property type="molecule type" value="Genomic_DNA"/>
</dbReference>
<feature type="compositionally biased region" description="Polar residues" evidence="1">
    <location>
        <begin position="8"/>
        <end position="22"/>
    </location>
</feature>
<reference evidence="2 5" key="1">
    <citation type="journal article" date="2011" name="Nature">
        <title>The Medicago genome provides insight into the evolution of rhizobial symbioses.</title>
        <authorList>
            <person name="Young N.D."/>
            <person name="Debelle F."/>
            <person name="Oldroyd G.E."/>
            <person name="Geurts R."/>
            <person name="Cannon S.B."/>
            <person name="Udvardi M.K."/>
            <person name="Benedito V.A."/>
            <person name="Mayer K.F."/>
            <person name="Gouzy J."/>
            <person name="Schoof H."/>
            <person name="Van de Peer Y."/>
            <person name="Proost S."/>
            <person name="Cook D.R."/>
            <person name="Meyers B.C."/>
            <person name="Spannagl M."/>
            <person name="Cheung F."/>
            <person name="De Mita S."/>
            <person name="Krishnakumar V."/>
            <person name="Gundlach H."/>
            <person name="Zhou S."/>
            <person name="Mudge J."/>
            <person name="Bharti A.K."/>
            <person name="Murray J.D."/>
            <person name="Naoumkina M.A."/>
            <person name="Rosen B."/>
            <person name="Silverstein K.A."/>
            <person name="Tang H."/>
            <person name="Rombauts S."/>
            <person name="Zhao P.X."/>
            <person name="Zhou P."/>
            <person name="Barbe V."/>
            <person name="Bardou P."/>
            <person name="Bechner M."/>
            <person name="Bellec A."/>
            <person name="Berger A."/>
            <person name="Berges H."/>
            <person name="Bidwell S."/>
            <person name="Bisseling T."/>
            <person name="Choisne N."/>
            <person name="Couloux A."/>
            <person name="Denny R."/>
            <person name="Deshpande S."/>
            <person name="Dai X."/>
            <person name="Doyle J.J."/>
            <person name="Dudez A.M."/>
            <person name="Farmer A.D."/>
            <person name="Fouteau S."/>
            <person name="Franken C."/>
            <person name="Gibelin C."/>
            <person name="Gish J."/>
            <person name="Goldstein S."/>
            <person name="Gonzalez A.J."/>
            <person name="Green P.J."/>
            <person name="Hallab A."/>
            <person name="Hartog M."/>
            <person name="Hua A."/>
            <person name="Humphray S.J."/>
            <person name="Jeong D.H."/>
            <person name="Jing Y."/>
            <person name="Jocker A."/>
            <person name="Kenton S.M."/>
            <person name="Kim D.J."/>
            <person name="Klee K."/>
            <person name="Lai H."/>
            <person name="Lang C."/>
            <person name="Lin S."/>
            <person name="Macmil S.L."/>
            <person name="Magdelenat G."/>
            <person name="Matthews L."/>
            <person name="McCorrison J."/>
            <person name="Monaghan E.L."/>
            <person name="Mun J.H."/>
            <person name="Najar F.Z."/>
            <person name="Nicholson C."/>
            <person name="Noirot C."/>
            <person name="O'Bleness M."/>
            <person name="Paule C.R."/>
            <person name="Poulain J."/>
            <person name="Prion F."/>
            <person name="Qin B."/>
            <person name="Qu C."/>
            <person name="Retzel E.F."/>
            <person name="Riddle C."/>
            <person name="Sallet E."/>
            <person name="Samain S."/>
            <person name="Samson N."/>
            <person name="Sanders I."/>
            <person name="Saurat O."/>
            <person name="Scarpelli C."/>
            <person name="Schiex T."/>
            <person name="Segurens B."/>
            <person name="Severin A.J."/>
            <person name="Sherrier D.J."/>
            <person name="Shi R."/>
            <person name="Sims S."/>
            <person name="Singer S.R."/>
            <person name="Sinharoy S."/>
            <person name="Sterck L."/>
            <person name="Viollet A."/>
            <person name="Wang B.B."/>
            <person name="Wang K."/>
            <person name="Wang M."/>
            <person name="Wang X."/>
            <person name="Warfsmann J."/>
            <person name="Weissenbach J."/>
            <person name="White D.D."/>
            <person name="White J.D."/>
            <person name="Wiley G.B."/>
            <person name="Wincker P."/>
            <person name="Xing Y."/>
            <person name="Yang L."/>
            <person name="Yao Z."/>
            <person name="Ying F."/>
            <person name="Zhai J."/>
            <person name="Zhou L."/>
            <person name="Zuber A."/>
            <person name="Denarie J."/>
            <person name="Dixon R.A."/>
            <person name="May G.D."/>
            <person name="Schwartz D.C."/>
            <person name="Rogers J."/>
            <person name="Quetier F."/>
            <person name="Town C.D."/>
            <person name="Roe B.A."/>
        </authorList>
    </citation>
    <scope>NUCLEOTIDE SEQUENCE [LARGE SCALE GENOMIC DNA]</scope>
    <source>
        <strain evidence="2">A17</strain>
        <strain evidence="4 5">cv. Jemalong A17</strain>
    </source>
</reference>
<feature type="region of interest" description="Disordered" evidence="1">
    <location>
        <begin position="1"/>
        <end position="22"/>
    </location>
</feature>
<evidence type="ECO:0000313" key="5">
    <source>
        <dbReference type="Proteomes" id="UP000002051"/>
    </source>
</evidence>
<keyword evidence="5" id="KW-1185">Reference proteome</keyword>
<protein>
    <submittedName>
        <fullName evidence="2 4">Uncharacterized protein</fullName>
    </submittedName>
</protein>